<evidence type="ECO:0000256" key="5">
    <source>
        <dbReference type="ARBA" id="ARBA00022833"/>
    </source>
</evidence>
<keyword evidence="4 8" id="KW-0863">Zinc-finger</keyword>
<organism evidence="12 13">
    <name type="scientific">Fasciolopsis buskii</name>
    <dbReference type="NCBI Taxonomy" id="27845"/>
    <lineage>
        <taxon>Eukaryota</taxon>
        <taxon>Metazoa</taxon>
        <taxon>Spiralia</taxon>
        <taxon>Lophotrochozoa</taxon>
        <taxon>Platyhelminthes</taxon>
        <taxon>Trematoda</taxon>
        <taxon>Digenea</taxon>
        <taxon>Plagiorchiida</taxon>
        <taxon>Echinostomata</taxon>
        <taxon>Echinostomatoidea</taxon>
        <taxon>Fasciolidae</taxon>
        <taxon>Fasciolopsis</taxon>
    </lineage>
</organism>
<keyword evidence="13" id="KW-1185">Reference proteome</keyword>
<feature type="region of interest" description="Disordered" evidence="9">
    <location>
        <begin position="951"/>
        <end position="973"/>
    </location>
</feature>
<dbReference type="AlphaFoldDB" id="A0A8E0S893"/>
<sequence length="1086" mass="121998">MDKPAADGTLFCFLIDIPFCLFTLTGNLDLEVFELPSPAAIERTATPSIGAVLCLPQGHTLDRRNSQSKLNTTDAKHHVQITRVWCQNGTVPPDLLSRSNFSLVINVRRLENGHSLENSFYRATVVAHRPNQTILYLNLTVHDRLYQWMLSSQPVFARWSRMGDKSTGFPNWQLSHRASNTSINAIKQPSDSQTHMDRNHVTTIMIYVLLAFFTLFVLTGILGLVGYLIQRLRHVHVKRRCSRHLVLATRKAMKKLPLRTLRPSDIEVSSGYDQCAVCIELYKASDVIRILPCRHFYHKKCIDPWLLEQRSCPLCKLDILKSCGIMLGLSTEDENYLATRLVERDARSVSSSSSSSASVRHYPVGSRIKHMLTSLIRKKTDSRCDACSLAYLQVMQLGALRYGIQSPSASGPSFRNREGNQAVQRSPVLTEQGELVSPPTELPCGPVERILSWLCSCLCFCCPGWPFRSESVAANDSCHPGAVPTGEGSVNATPFYFDEDITQALHTARLLCYRNPQSTDRLCYYHASVLGVPNLFRTPHEVHWTRYASHCATLRHHWNDARSRTIHCSKSTTHRGSWFQRFKSKRRSRTSPRPIEINEKHPSLDTTPQEASSFLGSFDKNPPHCSPSELVVLNTGDQSDRHSPANPAVNVHQFSPTVVNANGPNRDAVCKVDEYQRLSGLPPISVVGTLSSSSSDGSSEPSLVILPPSSIPGYISPLDRLWSPWFNSTAHIPPPPTYIESLTQSWCHAAAGVGQGEPLTICDRSQCKIRSRKFRGSYHPYLFAGIGRRRAQTHRTAFKKWLTMNVGQCGKLNQTRTWRNSVVRQEGLICSLTRFFCPSRTRDTSTACSEFVPAEPVKVSPTSLNGPPPPYHRTSEVVPENVSPNTTCFRHVHPIPWPRANILCPLCRAEMRQVAHLIREYHQTGPIWRRMWDPHEPFKWNVIGGQYEYSSRKPRHHQHTQHQHHRHQGQSRCQPQILEHKLPSTLRTAVHVHSYDLCQPPSYRPSDAPIDVLQTAHSDSSESATACRLQGVRVTVEPPEVQYHNGPLTSDSSSSPASSDQGEVGNNNECPVTVEQVGNQPPYRLS</sequence>
<evidence type="ECO:0000313" key="12">
    <source>
        <dbReference type="EMBL" id="KAA0199611.1"/>
    </source>
</evidence>
<dbReference type="Gene3D" id="3.30.40.10">
    <property type="entry name" value="Zinc/RING finger domain, C3HC4 (zinc finger)"/>
    <property type="match status" value="1"/>
</dbReference>
<evidence type="ECO:0000256" key="9">
    <source>
        <dbReference type="SAM" id="MobiDB-lite"/>
    </source>
</evidence>
<dbReference type="PROSITE" id="PS50089">
    <property type="entry name" value="ZF_RING_2"/>
    <property type="match status" value="1"/>
</dbReference>
<proteinExistence type="predicted"/>
<accession>A0A8E0S893</accession>
<evidence type="ECO:0000256" key="2">
    <source>
        <dbReference type="ARBA" id="ARBA00022692"/>
    </source>
</evidence>
<keyword evidence="6 10" id="KW-1133">Transmembrane helix</keyword>
<evidence type="ECO:0000256" key="6">
    <source>
        <dbReference type="ARBA" id="ARBA00022989"/>
    </source>
</evidence>
<evidence type="ECO:0000256" key="8">
    <source>
        <dbReference type="PROSITE-ProRule" id="PRU00175"/>
    </source>
</evidence>
<feature type="compositionally biased region" description="Low complexity" evidence="9">
    <location>
        <begin position="1050"/>
        <end position="1060"/>
    </location>
</feature>
<dbReference type="OrthoDB" id="9984778at2759"/>
<comment type="subcellular location">
    <subcellularLocation>
        <location evidence="1">Membrane</location>
    </subcellularLocation>
</comment>
<dbReference type="PANTHER" id="PTHR46539:SF23">
    <property type="entry name" value="RING-TYPE DOMAIN-CONTAINING PROTEIN"/>
    <property type="match status" value="1"/>
</dbReference>
<dbReference type="EMBL" id="LUCM01001028">
    <property type="protein sequence ID" value="KAA0199611.1"/>
    <property type="molecule type" value="Genomic_DNA"/>
</dbReference>
<dbReference type="SUPFAM" id="SSF57850">
    <property type="entry name" value="RING/U-box"/>
    <property type="match status" value="1"/>
</dbReference>
<feature type="region of interest" description="Disordered" evidence="9">
    <location>
        <begin position="1038"/>
        <end position="1086"/>
    </location>
</feature>
<keyword evidence="3" id="KW-0479">Metal-binding</keyword>
<feature type="transmembrane region" description="Helical" evidence="10">
    <location>
        <begin position="204"/>
        <end position="229"/>
    </location>
</feature>
<feature type="domain" description="RING-type" evidence="11">
    <location>
        <begin position="275"/>
        <end position="316"/>
    </location>
</feature>
<evidence type="ECO:0000313" key="13">
    <source>
        <dbReference type="Proteomes" id="UP000728185"/>
    </source>
</evidence>
<feature type="region of interest" description="Disordered" evidence="9">
    <location>
        <begin position="582"/>
        <end position="611"/>
    </location>
</feature>
<comment type="caution">
    <text evidence="12">The sequence shown here is derived from an EMBL/GenBank/DDBJ whole genome shotgun (WGS) entry which is preliminary data.</text>
</comment>
<protein>
    <submittedName>
        <fullName evidence="12">RING finger protein</fullName>
    </submittedName>
</protein>
<evidence type="ECO:0000256" key="1">
    <source>
        <dbReference type="ARBA" id="ARBA00004370"/>
    </source>
</evidence>
<reference evidence="12" key="1">
    <citation type="submission" date="2019-05" db="EMBL/GenBank/DDBJ databases">
        <title>Annotation for the trematode Fasciolopsis buski.</title>
        <authorList>
            <person name="Choi Y.-J."/>
        </authorList>
    </citation>
    <scope>NUCLEOTIDE SEQUENCE</scope>
    <source>
        <strain evidence="12">HT</strain>
        <tissue evidence="12">Whole worm</tissue>
    </source>
</reference>
<dbReference type="Proteomes" id="UP000728185">
    <property type="component" value="Unassembled WGS sequence"/>
</dbReference>
<dbReference type="Pfam" id="PF13639">
    <property type="entry name" value="zf-RING_2"/>
    <property type="match status" value="1"/>
</dbReference>
<evidence type="ECO:0000256" key="10">
    <source>
        <dbReference type="SAM" id="Phobius"/>
    </source>
</evidence>
<keyword evidence="2 10" id="KW-0812">Transmembrane</keyword>
<keyword evidence="5" id="KW-0862">Zinc</keyword>
<dbReference type="FunFam" id="3.30.40.10:FF:000009">
    <property type="entry name" value="E3 ubiquitin-protein ligase RNF130"/>
    <property type="match status" value="1"/>
</dbReference>
<feature type="compositionally biased region" description="Basic residues" evidence="9">
    <location>
        <begin position="952"/>
        <end position="969"/>
    </location>
</feature>
<dbReference type="GO" id="GO:0016020">
    <property type="term" value="C:membrane"/>
    <property type="evidence" value="ECO:0007669"/>
    <property type="project" value="UniProtKB-SubCell"/>
</dbReference>
<gene>
    <name evidence="12" type="ORF">FBUS_03747</name>
</gene>
<name>A0A8E0S893_9TREM</name>
<evidence type="ECO:0000256" key="4">
    <source>
        <dbReference type="ARBA" id="ARBA00022771"/>
    </source>
</evidence>
<keyword evidence="7 10" id="KW-0472">Membrane</keyword>
<evidence type="ECO:0000256" key="7">
    <source>
        <dbReference type="ARBA" id="ARBA00023136"/>
    </source>
</evidence>
<dbReference type="SMART" id="SM00184">
    <property type="entry name" value="RING"/>
    <property type="match status" value="1"/>
</dbReference>
<dbReference type="InterPro" id="IPR013083">
    <property type="entry name" value="Znf_RING/FYVE/PHD"/>
</dbReference>
<dbReference type="PANTHER" id="PTHR46539">
    <property type="entry name" value="E3 UBIQUITIN-PROTEIN LIGASE ATL42"/>
    <property type="match status" value="1"/>
</dbReference>
<evidence type="ECO:0000259" key="11">
    <source>
        <dbReference type="PROSITE" id="PS50089"/>
    </source>
</evidence>
<dbReference type="InterPro" id="IPR001841">
    <property type="entry name" value="Znf_RING"/>
</dbReference>
<evidence type="ECO:0000256" key="3">
    <source>
        <dbReference type="ARBA" id="ARBA00022723"/>
    </source>
</evidence>
<dbReference type="GO" id="GO:0008270">
    <property type="term" value="F:zinc ion binding"/>
    <property type="evidence" value="ECO:0007669"/>
    <property type="project" value="UniProtKB-KW"/>
</dbReference>